<reference evidence="1" key="1">
    <citation type="submission" date="2022-10" db="EMBL/GenBank/DDBJ databases">
        <title>Genome sequences of endogenous nimaviruses in decapod crustaceans.</title>
        <authorList>
            <person name="Kawato S."/>
            <person name="Nozaki R."/>
            <person name="Kondo H."/>
            <person name="Hirono I."/>
        </authorList>
    </citation>
    <scope>NUCLEOTIDE SEQUENCE</scope>
    <source>
        <strain evidence="1">Okinawa2016</strain>
    </source>
</reference>
<name>A0A9C7CD95_9VIRU</name>
<accession>A0A9C7CD95</accession>
<protein>
    <submittedName>
        <fullName evidence="1">Uncharacterized protein</fullName>
    </submittedName>
</protein>
<sequence length="203" mass="22233">MKCSIVNNKNTNNYNNNFIHEILTSTKLQTNIKLETHTRKRVFINAYWLTSPISSPLNTRTTSTGDGQSIKTGKTTNVAVDINTDANGNKDDTVAITTAVHNNNNNDYNNRAGGLSGSSLDLLTLLPNTLKKYHINTDNLTSAQTTGGNVRYSDILTTGNVPVRTFCVYGKECGLSNSQLAAMDQRPLFDLEEGIIGRVLSYV</sequence>
<proteinExistence type="predicted"/>
<organism evidence="1">
    <name type="scientific">Melicertus latisulcatus majanivirus</name>
    <dbReference type="NCBI Taxonomy" id="2984277"/>
    <lineage>
        <taxon>Viruses</taxon>
        <taxon>Viruses incertae sedis</taxon>
        <taxon>Naldaviricetes</taxon>
        <taxon>Nimaviridae</taxon>
    </lineage>
</organism>
<evidence type="ECO:0000313" key="1">
    <source>
        <dbReference type="EMBL" id="BDT62362.1"/>
    </source>
</evidence>
<dbReference type="EMBL" id="LC738874">
    <property type="protein sequence ID" value="BDT62362.1"/>
    <property type="molecule type" value="Genomic_DNA"/>
</dbReference>